<name>A0A2P2QJ18_RHIMU</name>
<sequence length="55" mass="6646">MREDCHHQIHLSSLIFYLSLRFLVDNPLHRFAFLGFLITWCLNRPRQMDQVGDLM</sequence>
<reference evidence="1" key="1">
    <citation type="submission" date="2018-02" db="EMBL/GenBank/DDBJ databases">
        <title>Rhizophora mucronata_Transcriptome.</title>
        <authorList>
            <person name="Meera S.P."/>
            <person name="Sreeshan A."/>
            <person name="Augustine A."/>
        </authorList>
    </citation>
    <scope>NUCLEOTIDE SEQUENCE</scope>
    <source>
        <tissue evidence="1">Leaf</tissue>
    </source>
</reference>
<dbReference type="EMBL" id="GGEC01086457">
    <property type="protein sequence ID" value="MBX66941.1"/>
    <property type="molecule type" value="Transcribed_RNA"/>
</dbReference>
<protein>
    <submittedName>
        <fullName evidence="1">Uncharacterized protein</fullName>
    </submittedName>
</protein>
<accession>A0A2P2QJ18</accession>
<dbReference type="AlphaFoldDB" id="A0A2P2QJ18"/>
<proteinExistence type="predicted"/>
<organism evidence="1">
    <name type="scientific">Rhizophora mucronata</name>
    <name type="common">Asiatic mangrove</name>
    <dbReference type="NCBI Taxonomy" id="61149"/>
    <lineage>
        <taxon>Eukaryota</taxon>
        <taxon>Viridiplantae</taxon>
        <taxon>Streptophyta</taxon>
        <taxon>Embryophyta</taxon>
        <taxon>Tracheophyta</taxon>
        <taxon>Spermatophyta</taxon>
        <taxon>Magnoliopsida</taxon>
        <taxon>eudicotyledons</taxon>
        <taxon>Gunneridae</taxon>
        <taxon>Pentapetalae</taxon>
        <taxon>rosids</taxon>
        <taxon>fabids</taxon>
        <taxon>Malpighiales</taxon>
        <taxon>Rhizophoraceae</taxon>
        <taxon>Rhizophora</taxon>
    </lineage>
</organism>
<evidence type="ECO:0000313" key="1">
    <source>
        <dbReference type="EMBL" id="MBX66941.1"/>
    </source>
</evidence>